<dbReference type="PANTHER" id="PTHR10229:SF0">
    <property type="entry name" value="GTP-BINDING PROTEIN 6-RELATED"/>
    <property type="match status" value="1"/>
</dbReference>
<dbReference type="PANTHER" id="PTHR10229">
    <property type="entry name" value="GTP-BINDING PROTEIN HFLX"/>
    <property type="match status" value="1"/>
</dbReference>
<dbReference type="InterPro" id="IPR042108">
    <property type="entry name" value="GTPase_HflX_N_sf"/>
</dbReference>
<keyword evidence="2 5" id="KW-0547">Nucleotide-binding</keyword>
<dbReference type="Pfam" id="PF16360">
    <property type="entry name" value="GTP-bdg_M"/>
    <property type="match status" value="1"/>
</dbReference>
<protein>
    <recommendedName>
        <fullName evidence="5">GTPase HflX</fullName>
    </recommendedName>
    <alternativeName>
        <fullName evidence="5">GTP-binding protein HflX</fullName>
    </alternativeName>
</protein>
<evidence type="ECO:0000256" key="2">
    <source>
        <dbReference type="ARBA" id="ARBA00022741"/>
    </source>
</evidence>
<keyword evidence="4 5" id="KW-0342">GTP-binding</keyword>
<evidence type="ECO:0000256" key="5">
    <source>
        <dbReference type="HAMAP-Rule" id="MF_00900"/>
    </source>
</evidence>
<dbReference type="Pfam" id="PF19275">
    <property type="entry name" value="HflX_C"/>
    <property type="match status" value="1"/>
</dbReference>
<dbReference type="InterPro" id="IPR030394">
    <property type="entry name" value="G_HFLX_dom"/>
</dbReference>
<keyword evidence="8" id="KW-1185">Reference proteome</keyword>
<proteinExistence type="inferred from homology"/>
<dbReference type="Pfam" id="PF01926">
    <property type="entry name" value="MMR_HSR1"/>
    <property type="match status" value="1"/>
</dbReference>
<keyword evidence="5" id="KW-0963">Cytoplasm</keyword>
<dbReference type="Gene3D" id="3.40.50.300">
    <property type="entry name" value="P-loop containing nucleotide triphosphate hydrolases"/>
    <property type="match status" value="1"/>
</dbReference>
<dbReference type="HAMAP" id="MF_00900">
    <property type="entry name" value="GTPase_HflX"/>
    <property type="match status" value="1"/>
</dbReference>
<comment type="subunit">
    <text evidence="5">Monomer. Associates with the 50S ribosomal subunit.</text>
</comment>
<dbReference type="PRINTS" id="PR00326">
    <property type="entry name" value="GTP1OBG"/>
</dbReference>
<dbReference type="PROSITE" id="PS51705">
    <property type="entry name" value="G_HFLX"/>
    <property type="match status" value="1"/>
</dbReference>
<dbReference type="InterPro" id="IPR025121">
    <property type="entry name" value="GTPase_HflX_N"/>
</dbReference>
<evidence type="ECO:0000256" key="1">
    <source>
        <dbReference type="ARBA" id="ARBA00022723"/>
    </source>
</evidence>
<keyword evidence="1" id="KW-0479">Metal-binding</keyword>
<evidence type="ECO:0000256" key="3">
    <source>
        <dbReference type="ARBA" id="ARBA00022842"/>
    </source>
</evidence>
<dbReference type="InterPro" id="IPR016496">
    <property type="entry name" value="GTPase_HflX"/>
</dbReference>
<dbReference type="Gene3D" id="6.10.250.2860">
    <property type="match status" value="1"/>
</dbReference>
<evidence type="ECO:0000256" key="4">
    <source>
        <dbReference type="ARBA" id="ARBA00023134"/>
    </source>
</evidence>
<dbReference type="CDD" id="cd01878">
    <property type="entry name" value="HflX"/>
    <property type="match status" value="1"/>
</dbReference>
<comment type="subcellular location">
    <subcellularLocation>
        <location evidence="5">Cytoplasm</location>
    </subcellularLocation>
    <text evidence="5">May associate with membranes.</text>
</comment>
<organism evidence="7 8">
    <name type="scientific">Pelosinus baikalensis</name>
    <dbReference type="NCBI Taxonomy" id="2892015"/>
    <lineage>
        <taxon>Bacteria</taxon>
        <taxon>Bacillati</taxon>
        <taxon>Bacillota</taxon>
        <taxon>Negativicutes</taxon>
        <taxon>Selenomonadales</taxon>
        <taxon>Sporomusaceae</taxon>
        <taxon>Pelosinus</taxon>
    </lineage>
</organism>
<evidence type="ECO:0000313" key="7">
    <source>
        <dbReference type="EMBL" id="MCC5467965.1"/>
    </source>
</evidence>
<dbReference type="InterPro" id="IPR032305">
    <property type="entry name" value="GTP-bd_M"/>
</dbReference>
<accession>A0ABS8HY68</accession>
<sequence>MSTIHGEIDGIRKTFLTRIEQLYEFTVPFGQVVTSELAQKMIEITEDLKREIAVYINRRGQITAVAVGDSIAVVLPEIDGRRSANRLSGTRCIHTHPSGDTELSGVDIASLKQVRFDLMAAIGQLDSIIQVSFGIITDVKNDTFHTQTIGPLSLEEFIELDLTYLASQIERQLELNTRTSAIAEPEKSILVGLERQGKWEIQDSLKELEQLAETAGAEVLDMTWQKRERPDPALFIGKGKVQELNLLKQEKGANLIIFDDELSPAQQRNLEKQLNTKVLDRAALILDICAQRARSHEAKLQVELAQLRYSLPRLGGQGLVLSRLGGGIGTRGPGESKLEVDRRRIRDRIGDITRKIENIEKQRNLHRKRRQSTRIPTVALVGYTNAGKSTLLNTLTDSDVFAEDKLFATLDPTTRHMTLLDGQTTLLTDTVGFIQKLPHHLIAAFRATLEEVIQADLLLHIIDVSHPQYQEQSKIVYQVLGELNVDTRNLITVFNKVDRIGNQDLLDQLLKQDNSIAISALSGVGTENLLGLIAVFLKEQKIEISLLIPYSDSSIIAQLYDVSTVHSTEYREEGIYVLISLPPDEINRFSIYTIGAEVNE</sequence>
<keyword evidence="3" id="KW-0460">Magnesium</keyword>
<reference evidence="7" key="1">
    <citation type="submission" date="2021-11" db="EMBL/GenBank/DDBJ databases">
        <title>Description of a new species Pelosinus isolated from the bottom sediments of Lake Baikal.</title>
        <authorList>
            <person name="Zakharyuk A."/>
        </authorList>
    </citation>
    <scope>NUCLEOTIDE SEQUENCE</scope>
    <source>
        <strain evidence="7">Bkl1</strain>
    </source>
</reference>
<dbReference type="InterPro" id="IPR006073">
    <property type="entry name" value="GTP-bd"/>
</dbReference>
<feature type="domain" description="Hflx-type G" evidence="6">
    <location>
        <begin position="376"/>
        <end position="541"/>
    </location>
</feature>
<dbReference type="SUPFAM" id="SSF52540">
    <property type="entry name" value="P-loop containing nucleoside triphosphate hydrolases"/>
    <property type="match status" value="1"/>
</dbReference>
<comment type="similarity">
    <text evidence="5">Belongs to the TRAFAC class OBG-HflX-like GTPase superfamily. HflX GTPase family.</text>
</comment>
<dbReference type="NCBIfam" id="TIGR03156">
    <property type="entry name" value="GTP_HflX"/>
    <property type="match status" value="1"/>
</dbReference>
<comment type="caution">
    <text evidence="7">The sequence shown here is derived from an EMBL/GenBank/DDBJ whole genome shotgun (WGS) entry which is preliminary data.</text>
</comment>
<dbReference type="Proteomes" id="UP001165492">
    <property type="component" value="Unassembled WGS sequence"/>
</dbReference>
<dbReference type="EMBL" id="JAJHJB010000044">
    <property type="protein sequence ID" value="MCC5467965.1"/>
    <property type="molecule type" value="Genomic_DNA"/>
</dbReference>
<dbReference type="Gene3D" id="3.40.50.11060">
    <property type="entry name" value="GTPase HflX, N-terminal domain"/>
    <property type="match status" value="1"/>
</dbReference>
<evidence type="ECO:0000259" key="6">
    <source>
        <dbReference type="PROSITE" id="PS51705"/>
    </source>
</evidence>
<gene>
    <name evidence="5 7" type="primary">hflX</name>
    <name evidence="7" type="ORF">LMF89_21750</name>
</gene>
<evidence type="ECO:0000313" key="8">
    <source>
        <dbReference type="Proteomes" id="UP001165492"/>
    </source>
</evidence>
<dbReference type="InterPro" id="IPR045498">
    <property type="entry name" value="HflX_C"/>
</dbReference>
<dbReference type="Pfam" id="PF13167">
    <property type="entry name" value="GTP-bdg_N"/>
    <property type="match status" value="1"/>
</dbReference>
<dbReference type="RefSeq" id="WP_229536888.1">
    <property type="nucleotide sequence ID" value="NZ_JAJHJB010000044.1"/>
</dbReference>
<comment type="function">
    <text evidence="5">GTPase that associates with the 50S ribosomal subunit and may have a role during protein synthesis or ribosome biogenesis.</text>
</comment>
<dbReference type="InterPro" id="IPR027417">
    <property type="entry name" value="P-loop_NTPase"/>
</dbReference>
<name>A0ABS8HY68_9FIRM</name>